<dbReference type="Proteomes" id="UP000011115">
    <property type="component" value="Unassembled WGS sequence"/>
</dbReference>
<sequence length="111" mass="12625">MCEENLSLTCLLRGAWLGKSNSLYGCVRLIQSRLKDCLSLQFASLSEEFVVVPANVVLKCTRCKLSSRRALISSFTQFSRLLDKRHGLSQDSVKRFVEYTHPWVHTVQSCV</sequence>
<dbReference type="EnsemblPlants" id="PGSC0003DMT400073774">
    <property type="protein sequence ID" value="PGSC0003DMT400073774"/>
    <property type="gene ID" value="PGSC0003DMG402028661"/>
</dbReference>
<evidence type="ECO:0000313" key="1">
    <source>
        <dbReference type="EnsemblPlants" id="PGSC0003DMT400073774"/>
    </source>
</evidence>
<evidence type="ECO:0000313" key="2">
    <source>
        <dbReference type="Proteomes" id="UP000011115"/>
    </source>
</evidence>
<dbReference type="AlphaFoldDB" id="M1CSN0"/>
<protein>
    <submittedName>
        <fullName evidence="1">Uncharacterized protein</fullName>
    </submittedName>
</protein>
<reference evidence="2" key="1">
    <citation type="journal article" date="2011" name="Nature">
        <title>Genome sequence and analysis of the tuber crop potato.</title>
        <authorList>
            <consortium name="The Potato Genome Sequencing Consortium"/>
        </authorList>
    </citation>
    <scope>NUCLEOTIDE SEQUENCE [LARGE SCALE GENOMIC DNA]</scope>
    <source>
        <strain evidence="2">cv. DM1-3 516 R44</strain>
    </source>
</reference>
<proteinExistence type="predicted"/>
<keyword evidence="2" id="KW-1185">Reference proteome</keyword>
<dbReference type="HOGENOM" id="CLU_2162868_0_0_1"/>
<reference evidence="1" key="2">
    <citation type="submission" date="2015-06" db="UniProtKB">
        <authorList>
            <consortium name="EnsemblPlants"/>
        </authorList>
    </citation>
    <scope>IDENTIFICATION</scope>
    <source>
        <strain evidence="1">DM1-3 516 R44</strain>
    </source>
</reference>
<dbReference type="PaxDb" id="4113-PGSC0003DMT400073774"/>
<organism evidence="1 2">
    <name type="scientific">Solanum tuberosum</name>
    <name type="common">Potato</name>
    <dbReference type="NCBI Taxonomy" id="4113"/>
    <lineage>
        <taxon>Eukaryota</taxon>
        <taxon>Viridiplantae</taxon>
        <taxon>Streptophyta</taxon>
        <taxon>Embryophyta</taxon>
        <taxon>Tracheophyta</taxon>
        <taxon>Spermatophyta</taxon>
        <taxon>Magnoliopsida</taxon>
        <taxon>eudicotyledons</taxon>
        <taxon>Gunneridae</taxon>
        <taxon>Pentapetalae</taxon>
        <taxon>asterids</taxon>
        <taxon>lamiids</taxon>
        <taxon>Solanales</taxon>
        <taxon>Solanaceae</taxon>
        <taxon>Solanoideae</taxon>
        <taxon>Solaneae</taxon>
        <taxon>Solanum</taxon>
    </lineage>
</organism>
<name>M1CSN0_SOLTU</name>
<dbReference type="InParanoid" id="M1CSN0"/>
<dbReference type="Gramene" id="PGSC0003DMT400073774">
    <property type="protein sequence ID" value="PGSC0003DMT400073774"/>
    <property type="gene ID" value="PGSC0003DMG402028661"/>
</dbReference>
<accession>M1CSN0</accession>